<accession>A0ABM7HVI0</accession>
<reference evidence="1 2" key="1">
    <citation type="journal article" date="2019" name="Emerg. Microbes Infect.">
        <title>Comprehensive subspecies identification of 175 nontuberculous mycobacteria species based on 7547 genomic profiles.</title>
        <authorList>
            <person name="Matsumoto Y."/>
            <person name="Kinjo T."/>
            <person name="Motooka D."/>
            <person name="Nabeya D."/>
            <person name="Jung N."/>
            <person name="Uechi K."/>
            <person name="Horii T."/>
            <person name="Iida T."/>
            <person name="Fujita J."/>
            <person name="Nakamura S."/>
        </authorList>
    </citation>
    <scope>NUCLEOTIDE SEQUENCE [LARGE SCALE GENOMIC DNA]</scope>
    <source>
        <strain evidence="1 2">JCM 12375</strain>
    </source>
</reference>
<evidence type="ECO:0000313" key="1">
    <source>
        <dbReference type="EMBL" id="BBX34602.1"/>
    </source>
</evidence>
<sequence length="127" mass="13692">MIVFCVQLTPDSMIAVAELTRYAVAGVLEVLGTRGVHAEDVDPPEFILGRHSRQRFRLAPGPATMTVSTDDVDAGSVQIVLRGPGFGRRFGAGEQDPVVWMQLVVFGVWLAETYRVAAVVTDPDHGG</sequence>
<dbReference type="Proteomes" id="UP000465622">
    <property type="component" value="Chromosome"/>
</dbReference>
<protein>
    <submittedName>
        <fullName evidence="1">Uncharacterized protein</fullName>
    </submittedName>
</protein>
<dbReference type="EMBL" id="AP022567">
    <property type="protein sequence ID" value="BBX34602.1"/>
    <property type="molecule type" value="Genomic_DNA"/>
</dbReference>
<organism evidence="1 2">
    <name type="scientific">Mycolicibacterium mageritense</name>
    <name type="common">Mycobacterium mageritense</name>
    <dbReference type="NCBI Taxonomy" id="53462"/>
    <lineage>
        <taxon>Bacteria</taxon>
        <taxon>Bacillati</taxon>
        <taxon>Actinomycetota</taxon>
        <taxon>Actinomycetes</taxon>
        <taxon>Mycobacteriales</taxon>
        <taxon>Mycobacteriaceae</taxon>
        <taxon>Mycolicibacterium</taxon>
    </lineage>
</organism>
<gene>
    <name evidence="1" type="ORF">MMAGJ_38840</name>
</gene>
<evidence type="ECO:0000313" key="2">
    <source>
        <dbReference type="Proteomes" id="UP000465622"/>
    </source>
</evidence>
<proteinExistence type="predicted"/>
<keyword evidence="2" id="KW-1185">Reference proteome</keyword>
<name>A0ABM7HVI0_MYCME</name>